<proteinExistence type="predicted"/>
<sequence length="62" mass="6863">MSEKCSSSKAIDVIASGNNVIIAIAEIVLSYYQIPPMHLSSQFPAAIIKYHFTDRDNLHVTL</sequence>
<organism evidence="1">
    <name type="scientific">Providencia stuartii</name>
    <dbReference type="NCBI Taxonomy" id="588"/>
    <lineage>
        <taxon>Bacteria</taxon>
        <taxon>Pseudomonadati</taxon>
        <taxon>Pseudomonadota</taxon>
        <taxon>Gammaproteobacteria</taxon>
        <taxon>Enterobacterales</taxon>
        <taxon>Morganellaceae</taxon>
        <taxon>Providencia</taxon>
    </lineage>
</organism>
<protein>
    <submittedName>
        <fullName evidence="1">Uncharacterized protein</fullName>
    </submittedName>
</protein>
<gene>
    <name evidence="1" type="ORF">JRA39_001473</name>
</gene>
<name>A0AAI9HZ70_PROST</name>
<evidence type="ECO:0000313" key="1">
    <source>
        <dbReference type="EMBL" id="EMP9432442.1"/>
    </source>
</evidence>
<comment type="caution">
    <text evidence="1">The sequence shown here is derived from an EMBL/GenBank/DDBJ whole genome shotgun (WGS) entry which is preliminary data.</text>
</comment>
<accession>A0AAI9HZ70</accession>
<reference evidence="1" key="1">
    <citation type="submission" date="2024-02" db="EMBL/GenBank/DDBJ databases">
        <authorList>
            <consortium name="Clinical and Environmental Microbiology Branch: Whole genome sequencing antimicrobial resistance pathogens in the healthcare setting"/>
        </authorList>
    </citation>
    <scope>NUCLEOTIDE SEQUENCE</scope>
    <source>
        <strain evidence="1">2020GO-00142</strain>
    </source>
</reference>
<dbReference type="AlphaFoldDB" id="A0AAI9HZ70"/>
<dbReference type="RefSeq" id="WP_249998882.1">
    <property type="nucleotide sequence ID" value="NZ_CP095443.1"/>
</dbReference>
<dbReference type="EMBL" id="AAZDVE040000008">
    <property type="protein sequence ID" value="EMP9432442.1"/>
    <property type="molecule type" value="Genomic_DNA"/>
</dbReference>